<dbReference type="OrthoDB" id="4188069at2759"/>
<dbReference type="Proteomes" id="UP000091918">
    <property type="component" value="Unassembled WGS sequence"/>
</dbReference>
<gene>
    <name evidence="1" type="ORF">ACJ72_01288</name>
</gene>
<evidence type="ECO:0000313" key="1">
    <source>
        <dbReference type="EMBL" id="OAX84345.1"/>
    </source>
</evidence>
<accession>A0A1B7P5P0</accession>
<organism evidence="1 2">
    <name type="scientific">Emergomyces africanus</name>
    <dbReference type="NCBI Taxonomy" id="1955775"/>
    <lineage>
        <taxon>Eukaryota</taxon>
        <taxon>Fungi</taxon>
        <taxon>Dikarya</taxon>
        <taxon>Ascomycota</taxon>
        <taxon>Pezizomycotina</taxon>
        <taxon>Eurotiomycetes</taxon>
        <taxon>Eurotiomycetidae</taxon>
        <taxon>Onygenales</taxon>
        <taxon>Ajellomycetaceae</taxon>
        <taxon>Emergomyces</taxon>
    </lineage>
</organism>
<protein>
    <submittedName>
        <fullName evidence="1">Uncharacterized protein</fullName>
    </submittedName>
</protein>
<keyword evidence="2" id="KW-1185">Reference proteome</keyword>
<sequence>MRSVTFKGLSLGRDDSDALQANWTWALSVGNYSTGGSQAQIVEAYSLRIPLEVELSGPNVHHNICMVALPSLANFGTKDPGDCSTILKAESITELLASVAASNFGTKRSPCGSFASSKIYNILDYESDDSLASSATANFLT</sequence>
<comment type="caution">
    <text evidence="1">The sequence shown here is derived from an EMBL/GenBank/DDBJ whole genome shotgun (WGS) entry which is preliminary data.</text>
</comment>
<proteinExistence type="predicted"/>
<reference evidence="1 2" key="1">
    <citation type="submission" date="2015-07" db="EMBL/GenBank/DDBJ databases">
        <title>Emmonsia species relationships and genome sequence.</title>
        <authorList>
            <person name="Cuomo C.A."/>
            <person name="Schwartz I.S."/>
            <person name="Kenyon C."/>
            <person name="de Hoog G.S."/>
            <person name="Govender N.P."/>
            <person name="Botha A."/>
            <person name="Moreno L."/>
            <person name="de Vries M."/>
            <person name="Munoz J.F."/>
            <person name="Stielow J.B."/>
        </authorList>
    </citation>
    <scope>NUCLEOTIDE SEQUENCE [LARGE SCALE GENOMIC DNA]</scope>
    <source>
        <strain evidence="1 2">CBS 136260</strain>
    </source>
</reference>
<name>A0A1B7P5P0_9EURO</name>
<dbReference type="EMBL" id="LGUA01000084">
    <property type="protein sequence ID" value="OAX84345.1"/>
    <property type="molecule type" value="Genomic_DNA"/>
</dbReference>
<evidence type="ECO:0000313" key="2">
    <source>
        <dbReference type="Proteomes" id="UP000091918"/>
    </source>
</evidence>
<dbReference type="AlphaFoldDB" id="A0A1B7P5P0"/>